<evidence type="ECO:0000256" key="1">
    <source>
        <dbReference type="SAM" id="MobiDB-lite"/>
    </source>
</evidence>
<organism evidence="2">
    <name type="scientific">Siphoviridae sp. ctI8Q15</name>
    <dbReference type="NCBI Taxonomy" id="2827832"/>
    <lineage>
        <taxon>Viruses</taxon>
        <taxon>Duplodnaviria</taxon>
        <taxon>Heunggongvirae</taxon>
        <taxon>Uroviricota</taxon>
        <taxon>Caudoviricetes</taxon>
    </lineage>
</organism>
<accession>A0A8S5SEX1</accession>
<proteinExistence type="predicted"/>
<evidence type="ECO:0000313" key="2">
    <source>
        <dbReference type="EMBL" id="DAF49480.1"/>
    </source>
</evidence>
<dbReference type="EMBL" id="BK032582">
    <property type="protein sequence ID" value="DAF49480.1"/>
    <property type="molecule type" value="Genomic_DNA"/>
</dbReference>
<sequence length="172" mass="19380">MDLDGIYDQDLEGLAAAEETQTQEVKSSVKDSQKPGQVSEKNALTTSNNDDVKLNKEEYADFQRMRQAAQLSQMETDFRKSYPDFDMQKVTDKILEMDEKNPGTGDALLTPVGIENVYLKFFHGKAQAQVDDEFDIARGTGGGVDRSEMMKRINKGEISQSEKYAYLSKIFN</sequence>
<feature type="region of interest" description="Disordered" evidence="1">
    <location>
        <begin position="18"/>
        <end position="54"/>
    </location>
</feature>
<feature type="compositionally biased region" description="Polar residues" evidence="1">
    <location>
        <begin position="34"/>
        <end position="49"/>
    </location>
</feature>
<reference evidence="2" key="1">
    <citation type="journal article" date="2021" name="Proc. Natl. Acad. Sci. U.S.A.">
        <title>A Catalog of Tens of Thousands of Viruses from Human Metagenomes Reveals Hidden Associations with Chronic Diseases.</title>
        <authorList>
            <person name="Tisza M.J."/>
            <person name="Buck C.B."/>
        </authorList>
    </citation>
    <scope>NUCLEOTIDE SEQUENCE</scope>
    <source>
        <strain evidence="2">CtI8Q15</strain>
    </source>
</reference>
<name>A0A8S5SEX1_9CAUD</name>
<protein>
    <submittedName>
        <fullName evidence="2">Uncharacterized protein</fullName>
    </submittedName>
</protein>